<proteinExistence type="predicted"/>
<dbReference type="Pfam" id="PF00098">
    <property type="entry name" value="zf-CCHC"/>
    <property type="match status" value="2"/>
</dbReference>
<feature type="compositionally biased region" description="Polar residues" evidence="2">
    <location>
        <begin position="1"/>
        <end position="11"/>
    </location>
</feature>
<dbReference type="PROSITE" id="PS50158">
    <property type="entry name" value="ZF_CCHC"/>
    <property type="match status" value="2"/>
</dbReference>
<dbReference type="GO" id="GO:0003676">
    <property type="term" value="F:nucleic acid binding"/>
    <property type="evidence" value="ECO:0007669"/>
    <property type="project" value="InterPro"/>
</dbReference>
<dbReference type="SUPFAM" id="SSF57756">
    <property type="entry name" value="Retrovirus zinc finger-like domains"/>
    <property type="match status" value="1"/>
</dbReference>
<accession>A0A9P0TEH8</accession>
<dbReference type="InterPro" id="IPR001878">
    <property type="entry name" value="Znf_CCHC"/>
</dbReference>
<evidence type="ECO:0000259" key="3">
    <source>
        <dbReference type="PROSITE" id="PS50158"/>
    </source>
</evidence>
<keyword evidence="1" id="KW-0862">Zinc</keyword>
<keyword evidence="5" id="KW-1185">Reference proteome</keyword>
<keyword evidence="1" id="KW-0863">Zinc-finger</keyword>
<evidence type="ECO:0000313" key="4">
    <source>
        <dbReference type="EMBL" id="CAH4028909.1"/>
    </source>
</evidence>
<dbReference type="InterPro" id="IPR036875">
    <property type="entry name" value="Znf_CCHC_sf"/>
</dbReference>
<dbReference type="PANTHER" id="PTHR23002">
    <property type="entry name" value="ZINC FINGER CCHC DOMAIN CONTAINING PROTEIN"/>
    <property type="match status" value="1"/>
</dbReference>
<feature type="domain" description="CCHC-type" evidence="3">
    <location>
        <begin position="302"/>
        <end position="317"/>
    </location>
</feature>
<organism evidence="4 5">
    <name type="scientific">Pieris brassicae</name>
    <name type="common">White butterfly</name>
    <name type="synonym">Large white butterfly</name>
    <dbReference type="NCBI Taxonomy" id="7116"/>
    <lineage>
        <taxon>Eukaryota</taxon>
        <taxon>Metazoa</taxon>
        <taxon>Ecdysozoa</taxon>
        <taxon>Arthropoda</taxon>
        <taxon>Hexapoda</taxon>
        <taxon>Insecta</taxon>
        <taxon>Pterygota</taxon>
        <taxon>Neoptera</taxon>
        <taxon>Endopterygota</taxon>
        <taxon>Lepidoptera</taxon>
        <taxon>Glossata</taxon>
        <taxon>Ditrysia</taxon>
        <taxon>Papilionoidea</taxon>
        <taxon>Pieridae</taxon>
        <taxon>Pierinae</taxon>
        <taxon>Pieris</taxon>
    </lineage>
</organism>
<gene>
    <name evidence="4" type="ORF">PIBRA_LOCUS5704</name>
</gene>
<keyword evidence="1" id="KW-0479">Metal-binding</keyword>
<dbReference type="GO" id="GO:0008270">
    <property type="term" value="F:zinc ion binding"/>
    <property type="evidence" value="ECO:0007669"/>
    <property type="project" value="UniProtKB-KW"/>
</dbReference>
<reference evidence="4" key="1">
    <citation type="submission" date="2022-05" db="EMBL/GenBank/DDBJ databases">
        <authorList>
            <person name="Okamura Y."/>
        </authorList>
    </citation>
    <scope>NUCLEOTIDE SEQUENCE</scope>
</reference>
<feature type="region of interest" description="Disordered" evidence="2">
    <location>
        <begin position="1"/>
        <end position="34"/>
    </location>
</feature>
<comment type="caution">
    <text evidence="4">The sequence shown here is derived from an EMBL/GenBank/DDBJ whole genome shotgun (WGS) entry which is preliminary data.</text>
</comment>
<protein>
    <recommendedName>
        <fullName evidence="3">CCHC-type domain-containing protein</fullName>
    </recommendedName>
</protein>
<dbReference type="Gene3D" id="4.10.60.10">
    <property type="entry name" value="Zinc finger, CCHC-type"/>
    <property type="match status" value="1"/>
</dbReference>
<feature type="domain" description="CCHC-type" evidence="3">
    <location>
        <begin position="259"/>
        <end position="273"/>
    </location>
</feature>
<dbReference type="SMART" id="SM00343">
    <property type="entry name" value="ZnF_C2HC"/>
    <property type="match status" value="2"/>
</dbReference>
<evidence type="ECO:0000313" key="5">
    <source>
        <dbReference type="Proteomes" id="UP001152562"/>
    </source>
</evidence>
<dbReference type="Proteomes" id="UP001152562">
    <property type="component" value="Unassembled WGS sequence"/>
</dbReference>
<evidence type="ECO:0000256" key="1">
    <source>
        <dbReference type="PROSITE-ProRule" id="PRU00047"/>
    </source>
</evidence>
<sequence>MTPTKSATTVDDVTGEGVSPTSEVGSVPAQNEDLRTPAHDGWRALFEAQQTSIRLLVEALSNPPRTEDKTITLPKFEPENAASDARSWLATADVCLSDRDIQGSQLVLILSKAMTGSAATWFSQIAFPNMKWIEFRENFLSRFDTLETCAATILNTLNSKPQEGESLAAYSSRLFTLLMSRWGNLGKEEIVVSLILAHMGQIEPRLQHHIFTEEITTCIKMQRQLMAFSYRKRGYQEAAKAVSTTHDNKRPKISSISTKCYSCGKLGHKSFECFGRPQDKQQPTPFSERPNTAVSTRTSVTCFKCGVEGHVASRCRSHCQSQVVALNPQQCPAL</sequence>
<dbReference type="AlphaFoldDB" id="A0A9P0TEH8"/>
<evidence type="ECO:0000256" key="2">
    <source>
        <dbReference type="SAM" id="MobiDB-lite"/>
    </source>
</evidence>
<dbReference type="InterPro" id="IPR051714">
    <property type="entry name" value="Znf_CCHC_NABP"/>
</dbReference>
<name>A0A9P0TEH8_PIEBR</name>
<dbReference type="EMBL" id="CALOZG010000005">
    <property type="protein sequence ID" value="CAH4028909.1"/>
    <property type="molecule type" value="Genomic_DNA"/>
</dbReference>